<organism evidence="12 13">
    <name type="scientific">Chionoecetes opilio</name>
    <name type="common">Atlantic snow crab</name>
    <name type="synonym">Cancer opilio</name>
    <dbReference type="NCBI Taxonomy" id="41210"/>
    <lineage>
        <taxon>Eukaryota</taxon>
        <taxon>Metazoa</taxon>
        <taxon>Ecdysozoa</taxon>
        <taxon>Arthropoda</taxon>
        <taxon>Crustacea</taxon>
        <taxon>Multicrustacea</taxon>
        <taxon>Malacostraca</taxon>
        <taxon>Eumalacostraca</taxon>
        <taxon>Eucarida</taxon>
        <taxon>Decapoda</taxon>
        <taxon>Pleocyemata</taxon>
        <taxon>Brachyura</taxon>
        <taxon>Eubrachyura</taxon>
        <taxon>Majoidea</taxon>
        <taxon>Majidae</taxon>
        <taxon>Chionoecetes</taxon>
    </lineage>
</organism>
<dbReference type="InterPro" id="IPR002730">
    <property type="entry name" value="Rpp29/RNP1"/>
</dbReference>
<evidence type="ECO:0000313" key="13">
    <source>
        <dbReference type="Proteomes" id="UP000770661"/>
    </source>
</evidence>
<evidence type="ECO:0000256" key="3">
    <source>
        <dbReference type="ARBA" id="ARBA00006181"/>
    </source>
</evidence>
<dbReference type="GO" id="GO:0005634">
    <property type="term" value="C:nucleus"/>
    <property type="evidence" value="ECO:0007669"/>
    <property type="project" value="UniProtKB-SubCell"/>
</dbReference>
<protein>
    <recommendedName>
        <fullName evidence="4">Ribonuclease P protein subunit p29</fullName>
    </recommendedName>
</protein>
<comment type="function">
    <text evidence="1">Component of ribonuclease P, a ribonucleoprotein complex that generates mature tRNA molecules by cleaving their 5'-ends.</text>
</comment>
<comment type="similarity">
    <text evidence="3">Belongs to the eukaryotic/archaeal RNase P protein component 1 family.</text>
</comment>
<dbReference type="GO" id="GO:0000172">
    <property type="term" value="C:ribonuclease MRP complex"/>
    <property type="evidence" value="ECO:0007669"/>
    <property type="project" value="InterPro"/>
</dbReference>
<dbReference type="PANTHER" id="PTHR13348:SF0">
    <property type="entry name" value="RIBONUCLEASE P PROTEIN SUBUNIT P29"/>
    <property type="match status" value="1"/>
</dbReference>
<evidence type="ECO:0000256" key="5">
    <source>
        <dbReference type="ARBA" id="ARBA00022490"/>
    </source>
</evidence>
<comment type="subunit">
    <text evidence="10">Component of nuclear RNase P and RNase MRP ribonucleoproteins. RNase P consists of a catalytic RNA moiety and 10 different protein chains; POP1, POP4, POP5, POP7, RPP14, RPP21, RPP25, RPP30, RPP38 and RPP40. Within the RNase P complex, POP1, POP7 and RPP25 form the 'finger' subcomplex, POP5, RPP14, RPP40 and homodimeric RPP30 form the 'palm' subcomplex, and RPP21, POP4 and RPP38 form the 'wrist' subcomplex. All subunits of the RNase P complex interact with the catalytic RNA. Several subunits of RNase P are also part of the RNase MRP complex. RNase MRP consists of a catalytic RNA moiety and about 8 protein subunits; POP1, POP7, RPP25, RPP30, RPP38, RPP40 and possibly also POP4 and POP5.</text>
</comment>
<comment type="subcellular location">
    <subcellularLocation>
        <location evidence="2">Nucleus</location>
    </subcellularLocation>
</comment>
<dbReference type="Pfam" id="PF01868">
    <property type="entry name" value="RNase_P-MRP_p29"/>
    <property type="match status" value="1"/>
</dbReference>
<name>A0A8J4XLC4_CHIOP</name>
<dbReference type="PANTHER" id="PTHR13348">
    <property type="entry name" value="RIBONUCLEASE P SUBUNIT P29"/>
    <property type="match status" value="1"/>
</dbReference>
<evidence type="ECO:0000313" key="12">
    <source>
        <dbReference type="EMBL" id="KAG0708273.1"/>
    </source>
</evidence>
<dbReference type="InterPro" id="IPR036980">
    <property type="entry name" value="RNase_P/MRP_Rpp29_sf"/>
</dbReference>
<evidence type="ECO:0000256" key="1">
    <source>
        <dbReference type="ARBA" id="ARBA00002435"/>
    </source>
</evidence>
<feature type="region of interest" description="Disordered" evidence="11">
    <location>
        <begin position="119"/>
        <end position="147"/>
    </location>
</feature>
<dbReference type="GO" id="GO:0033204">
    <property type="term" value="F:ribonuclease P RNA binding"/>
    <property type="evidence" value="ECO:0007669"/>
    <property type="project" value="InterPro"/>
</dbReference>
<evidence type="ECO:0000256" key="6">
    <source>
        <dbReference type="ARBA" id="ARBA00022694"/>
    </source>
</evidence>
<sequence>MNNQESKTFLKKLMSTPYLLANQIRVIALALKARIWVHHPSMWSFVGHINHMIEDMEKDLERLDRGLNISRSRKKANETNLDRKNACKEKYARGEYSHIQFISAVAYTMDTHLLLLETTPSRDGEESDDADGVTVDQENQASQQQNHHLCALRKGFLLREKKARVRPHKSLKQPEKRQRHPPPHRGKKRLTGQERRKLGLHLIDKTNKTFEMFLPIHDLWTSYAQELLHISHFVQSGWKGGARDTKTETIQNRVRKMDYFGCFLRVTRSRCSEYVGTQGIVIRETKNTFMMVCPDDNVKTVPKMHSEFSFVVEGVGLSIMGNHLHQRSAERAKHNFKKLCLWL</sequence>
<evidence type="ECO:0000256" key="7">
    <source>
        <dbReference type="ARBA" id="ARBA00022722"/>
    </source>
</evidence>
<dbReference type="Proteomes" id="UP000770661">
    <property type="component" value="Unassembled WGS sequence"/>
</dbReference>
<keyword evidence="13" id="KW-1185">Reference proteome</keyword>
<keyword evidence="8" id="KW-0255">Endonuclease</keyword>
<dbReference type="GO" id="GO:0001682">
    <property type="term" value="P:tRNA 5'-leader removal"/>
    <property type="evidence" value="ECO:0007669"/>
    <property type="project" value="InterPro"/>
</dbReference>
<keyword evidence="6" id="KW-0819">tRNA processing</keyword>
<dbReference type="GO" id="GO:0004519">
    <property type="term" value="F:endonuclease activity"/>
    <property type="evidence" value="ECO:0007669"/>
    <property type="project" value="UniProtKB-KW"/>
</dbReference>
<dbReference type="GO" id="GO:0016787">
    <property type="term" value="F:hydrolase activity"/>
    <property type="evidence" value="ECO:0007669"/>
    <property type="project" value="UniProtKB-KW"/>
</dbReference>
<evidence type="ECO:0000256" key="11">
    <source>
        <dbReference type="SAM" id="MobiDB-lite"/>
    </source>
</evidence>
<dbReference type="SMART" id="SM00538">
    <property type="entry name" value="POP4"/>
    <property type="match status" value="1"/>
</dbReference>
<evidence type="ECO:0000256" key="9">
    <source>
        <dbReference type="ARBA" id="ARBA00022801"/>
    </source>
</evidence>
<feature type="region of interest" description="Disordered" evidence="11">
    <location>
        <begin position="163"/>
        <end position="194"/>
    </location>
</feature>
<dbReference type="AlphaFoldDB" id="A0A8J4XLC4"/>
<dbReference type="InterPro" id="IPR016848">
    <property type="entry name" value="RNase_P/MRP_Rpp29-subunit"/>
</dbReference>
<dbReference type="HAMAP" id="MF_00754">
    <property type="entry name" value="RNase_P_1"/>
    <property type="match status" value="1"/>
</dbReference>
<evidence type="ECO:0000256" key="4">
    <source>
        <dbReference type="ARBA" id="ARBA00016225"/>
    </source>
</evidence>
<dbReference type="GO" id="GO:0030677">
    <property type="term" value="C:ribonuclease P complex"/>
    <property type="evidence" value="ECO:0007669"/>
    <property type="project" value="InterPro"/>
</dbReference>
<accession>A0A8J4XLC4</accession>
<proteinExistence type="inferred from homology"/>
<keyword evidence="7" id="KW-0540">Nuclease</keyword>
<evidence type="ECO:0000256" key="10">
    <source>
        <dbReference type="ARBA" id="ARBA00046486"/>
    </source>
</evidence>
<feature type="compositionally biased region" description="Basic residues" evidence="11">
    <location>
        <begin position="163"/>
        <end position="190"/>
    </location>
</feature>
<comment type="caution">
    <text evidence="12">The sequence shown here is derived from an EMBL/GenBank/DDBJ whole genome shotgun (WGS) entry which is preliminary data.</text>
</comment>
<dbReference type="OrthoDB" id="124041at2759"/>
<keyword evidence="5" id="KW-0963">Cytoplasm</keyword>
<dbReference type="GO" id="GO:0006364">
    <property type="term" value="P:rRNA processing"/>
    <property type="evidence" value="ECO:0007669"/>
    <property type="project" value="TreeGrafter"/>
</dbReference>
<dbReference type="Gene3D" id="2.30.30.210">
    <property type="entry name" value="Ribonuclease P/MRP, subunit p29"/>
    <property type="match status" value="1"/>
</dbReference>
<dbReference type="InterPro" id="IPR023538">
    <property type="entry name" value="RNP1"/>
</dbReference>
<evidence type="ECO:0000256" key="8">
    <source>
        <dbReference type="ARBA" id="ARBA00022759"/>
    </source>
</evidence>
<evidence type="ECO:0000256" key="2">
    <source>
        <dbReference type="ARBA" id="ARBA00004123"/>
    </source>
</evidence>
<reference evidence="12" key="1">
    <citation type="submission" date="2020-07" db="EMBL/GenBank/DDBJ databases">
        <title>The High-quality genome of the commercially important snow crab, Chionoecetes opilio.</title>
        <authorList>
            <person name="Jeong J.-H."/>
            <person name="Ryu S."/>
        </authorList>
    </citation>
    <scope>NUCLEOTIDE SEQUENCE</scope>
    <source>
        <strain evidence="12">MADBK_172401_WGS</strain>
        <tissue evidence="12">Digestive gland</tissue>
    </source>
</reference>
<feature type="compositionally biased region" description="Polar residues" evidence="11">
    <location>
        <begin position="136"/>
        <end position="147"/>
    </location>
</feature>
<keyword evidence="9" id="KW-0378">Hydrolase</keyword>
<dbReference type="EMBL" id="JACEEZ010024777">
    <property type="protein sequence ID" value="KAG0708273.1"/>
    <property type="molecule type" value="Genomic_DNA"/>
</dbReference>
<dbReference type="InterPro" id="IPR023534">
    <property type="entry name" value="Rof/RNase_P-like"/>
</dbReference>
<dbReference type="SUPFAM" id="SSF101744">
    <property type="entry name" value="Rof/RNase P subunit-like"/>
    <property type="match status" value="1"/>
</dbReference>
<gene>
    <name evidence="12" type="primary">Pop4</name>
    <name evidence="12" type="ORF">GWK47_024038</name>
</gene>